<evidence type="ECO:0000313" key="5">
    <source>
        <dbReference type="Proteomes" id="UP001157156"/>
    </source>
</evidence>
<sequence length="77" mass="8952">MEMALVIIEKSILLIGIACVLFSLFEYGKRSQDWKGVVTVFYKRVDMTVNEFKFYKFGVSLLVFAVIFRIAILTFFP</sequence>
<keyword evidence="1" id="KW-0812">Transmembrane</keyword>
<name>A0A557NTE8_9VIBR</name>
<comment type="caution">
    <text evidence="3">The sequence shown here is derived from an EMBL/GenBank/DDBJ whole genome shotgun (WGS) entry which is preliminary data.</text>
</comment>
<reference evidence="3 4" key="3">
    <citation type="submission" date="2019-07" db="EMBL/GenBank/DDBJ databases">
        <title>The draft genome sequence of Vibrio algivorus M1486.</title>
        <authorList>
            <person name="Meng X."/>
        </authorList>
    </citation>
    <scope>NUCLEOTIDE SEQUENCE [LARGE SCALE GENOMIC DNA]</scope>
    <source>
        <strain evidence="3 4">M1486</strain>
    </source>
</reference>
<keyword evidence="1" id="KW-0472">Membrane</keyword>
<feature type="transmembrane region" description="Helical" evidence="1">
    <location>
        <begin position="6"/>
        <end position="25"/>
    </location>
</feature>
<dbReference type="RefSeq" id="WP_089124130.1">
    <property type="nucleotide sequence ID" value="NZ_BSPV01000003.1"/>
</dbReference>
<dbReference type="OrthoDB" id="5600913at2"/>
<dbReference type="Proteomes" id="UP001157156">
    <property type="component" value="Unassembled WGS sequence"/>
</dbReference>
<evidence type="ECO:0000313" key="2">
    <source>
        <dbReference type="EMBL" id="GLT13742.1"/>
    </source>
</evidence>
<dbReference type="EMBL" id="VMKJ01000071">
    <property type="protein sequence ID" value="TVO31708.1"/>
    <property type="molecule type" value="Genomic_DNA"/>
</dbReference>
<reference evidence="2" key="1">
    <citation type="journal article" date="2014" name="Int. J. Syst. Evol. Microbiol.">
        <title>Complete genome of a new Firmicutes species belonging to the dominant human colonic microbiota ('Ruminococcus bicirculans') reveals two chromosomes and a selective capacity to utilize plant glucans.</title>
        <authorList>
            <consortium name="NISC Comparative Sequencing Program"/>
            <person name="Wegmann U."/>
            <person name="Louis P."/>
            <person name="Goesmann A."/>
            <person name="Henrissat B."/>
            <person name="Duncan S.H."/>
            <person name="Flint H.J."/>
        </authorList>
    </citation>
    <scope>NUCLEOTIDE SEQUENCE</scope>
    <source>
        <strain evidence="2">NBRC 111146</strain>
    </source>
</reference>
<accession>A0A557NTE8</accession>
<dbReference type="EMBL" id="BSPV01000003">
    <property type="protein sequence ID" value="GLT13742.1"/>
    <property type="molecule type" value="Genomic_DNA"/>
</dbReference>
<keyword evidence="1" id="KW-1133">Transmembrane helix</keyword>
<organism evidence="3 4">
    <name type="scientific">Vibrio algivorus</name>
    <dbReference type="NCBI Taxonomy" id="1667024"/>
    <lineage>
        <taxon>Bacteria</taxon>
        <taxon>Pseudomonadati</taxon>
        <taxon>Pseudomonadota</taxon>
        <taxon>Gammaproteobacteria</taxon>
        <taxon>Vibrionales</taxon>
        <taxon>Vibrionaceae</taxon>
        <taxon>Vibrio</taxon>
    </lineage>
</organism>
<evidence type="ECO:0000313" key="3">
    <source>
        <dbReference type="EMBL" id="TVO31708.1"/>
    </source>
</evidence>
<dbReference type="Proteomes" id="UP000319828">
    <property type="component" value="Unassembled WGS sequence"/>
</dbReference>
<evidence type="ECO:0000313" key="4">
    <source>
        <dbReference type="Proteomes" id="UP000319828"/>
    </source>
</evidence>
<feature type="transmembrane region" description="Helical" evidence="1">
    <location>
        <begin position="54"/>
        <end position="76"/>
    </location>
</feature>
<dbReference type="AlphaFoldDB" id="A0A557NTE8"/>
<protein>
    <submittedName>
        <fullName evidence="3">Uncharacterized protein</fullName>
    </submittedName>
</protein>
<gene>
    <name evidence="3" type="ORF">FOF44_17810</name>
    <name evidence="2" type="ORF">GCM10007931_07160</name>
</gene>
<evidence type="ECO:0000256" key="1">
    <source>
        <dbReference type="SAM" id="Phobius"/>
    </source>
</evidence>
<keyword evidence="5" id="KW-1185">Reference proteome</keyword>
<proteinExistence type="predicted"/>
<reference evidence="2" key="4">
    <citation type="submission" date="2023-01" db="EMBL/GenBank/DDBJ databases">
        <title>Draft genome sequence of Vibrio algivorus strain NBRC 111146.</title>
        <authorList>
            <person name="Sun Q."/>
            <person name="Mori K."/>
        </authorList>
    </citation>
    <scope>NUCLEOTIDE SEQUENCE</scope>
    <source>
        <strain evidence="2">NBRC 111146</strain>
    </source>
</reference>
<reference evidence="5" key="2">
    <citation type="journal article" date="2019" name="Int. J. Syst. Evol. Microbiol.">
        <title>The Global Catalogue of Microorganisms (GCM) 10K type strain sequencing project: providing services to taxonomists for standard genome sequencing and annotation.</title>
        <authorList>
            <consortium name="The Broad Institute Genomics Platform"/>
            <consortium name="The Broad Institute Genome Sequencing Center for Infectious Disease"/>
            <person name="Wu L."/>
            <person name="Ma J."/>
        </authorList>
    </citation>
    <scope>NUCLEOTIDE SEQUENCE [LARGE SCALE GENOMIC DNA]</scope>
    <source>
        <strain evidence="5">NBRC 111146</strain>
    </source>
</reference>